<name>A0A7X4GK82_9SPHN</name>
<gene>
    <name evidence="2" type="ORF">GR702_20735</name>
</gene>
<dbReference type="PANTHER" id="PTHR35813:SF1">
    <property type="entry name" value="INNER MEMBRANE PROTEIN YBAN"/>
    <property type="match status" value="1"/>
</dbReference>
<dbReference type="InterPro" id="IPR007401">
    <property type="entry name" value="DUF454"/>
</dbReference>
<dbReference type="PIRSF" id="PIRSF016789">
    <property type="entry name" value="DUF454"/>
    <property type="match status" value="1"/>
</dbReference>
<dbReference type="PANTHER" id="PTHR35813">
    <property type="entry name" value="INNER MEMBRANE PROTEIN YBAN"/>
    <property type="match status" value="1"/>
</dbReference>
<organism evidence="2 3">
    <name type="scientific">Novosphingobium silvae</name>
    <dbReference type="NCBI Taxonomy" id="2692619"/>
    <lineage>
        <taxon>Bacteria</taxon>
        <taxon>Pseudomonadati</taxon>
        <taxon>Pseudomonadota</taxon>
        <taxon>Alphaproteobacteria</taxon>
        <taxon>Sphingomonadales</taxon>
        <taxon>Sphingomonadaceae</taxon>
        <taxon>Novosphingobium</taxon>
    </lineage>
</organism>
<feature type="transmembrane region" description="Helical" evidence="1">
    <location>
        <begin position="78"/>
        <end position="95"/>
    </location>
</feature>
<keyword evidence="1" id="KW-1133">Transmembrane helix</keyword>
<comment type="caution">
    <text evidence="2">The sequence shown here is derived from an EMBL/GenBank/DDBJ whole genome shotgun (WGS) entry which is preliminary data.</text>
</comment>
<accession>A0A7X4GK82</accession>
<reference evidence="2 3" key="1">
    <citation type="submission" date="2019-12" db="EMBL/GenBank/DDBJ databases">
        <authorList>
            <person name="Feng G."/>
            <person name="Zhu H."/>
        </authorList>
    </citation>
    <scope>NUCLEOTIDE SEQUENCE [LARGE SCALE GENOMIC DNA]</scope>
    <source>
        <strain evidence="2 3">FGD1</strain>
    </source>
</reference>
<keyword evidence="3" id="KW-1185">Reference proteome</keyword>
<dbReference type="Proteomes" id="UP000465810">
    <property type="component" value="Unassembled WGS sequence"/>
</dbReference>
<evidence type="ECO:0000313" key="3">
    <source>
        <dbReference type="Proteomes" id="UP000465810"/>
    </source>
</evidence>
<dbReference type="EMBL" id="WVTD01000031">
    <property type="protein sequence ID" value="MYM00183.1"/>
    <property type="molecule type" value="Genomic_DNA"/>
</dbReference>
<evidence type="ECO:0000256" key="1">
    <source>
        <dbReference type="SAM" id="Phobius"/>
    </source>
</evidence>
<keyword evidence="1" id="KW-0472">Membrane</keyword>
<keyword evidence="1" id="KW-0812">Transmembrane</keyword>
<dbReference type="GO" id="GO:0005886">
    <property type="term" value="C:plasma membrane"/>
    <property type="evidence" value="ECO:0007669"/>
    <property type="project" value="TreeGrafter"/>
</dbReference>
<evidence type="ECO:0000313" key="2">
    <source>
        <dbReference type="EMBL" id="MYM00183.1"/>
    </source>
</evidence>
<dbReference type="AlphaFoldDB" id="A0A7X4GK82"/>
<sequence>MRKASRPLWLAGGVFFVGLGTLGIFVPLLPTVVFYLLAAWCFSNSHPEWAERLYAHPRYGPHLIAWRDRRAISRKGKIAALSTMALSIAVVAFTAGGWWTLIPLAVMATIGTWIWTRAE</sequence>
<proteinExistence type="predicted"/>
<dbReference type="Pfam" id="PF04304">
    <property type="entry name" value="DUF454"/>
    <property type="match status" value="1"/>
</dbReference>
<feature type="transmembrane region" description="Helical" evidence="1">
    <location>
        <begin position="12"/>
        <end position="42"/>
    </location>
</feature>
<protein>
    <submittedName>
        <fullName evidence="2">DUF454 family protein</fullName>
    </submittedName>
</protein>
<dbReference type="RefSeq" id="WP_160987450.1">
    <property type="nucleotide sequence ID" value="NZ_WVTD01000031.1"/>
</dbReference>